<dbReference type="Gene3D" id="3.40.50.300">
    <property type="entry name" value="P-loop containing nucleotide triphosphate hydrolases"/>
    <property type="match status" value="1"/>
</dbReference>
<reference evidence="1 2" key="1">
    <citation type="submission" date="2016-06" db="EMBL/GenBank/DDBJ databases">
        <authorList>
            <person name="Kjaerup R.B."/>
            <person name="Dalgaard T.S."/>
            <person name="Juul-Madsen H.R."/>
        </authorList>
    </citation>
    <scope>NUCLEOTIDE SEQUENCE [LARGE SCALE GENOMIC DNA]</scope>
    <source>
        <strain evidence="1 2">DSM 43913</strain>
    </source>
</reference>
<proteinExistence type="predicted"/>
<dbReference type="SUPFAM" id="SSF53795">
    <property type="entry name" value="PEP carboxykinase-like"/>
    <property type="match status" value="1"/>
</dbReference>
<dbReference type="RefSeq" id="WP_089000866.1">
    <property type="nucleotide sequence ID" value="NZ_JBFAAC010000016.1"/>
</dbReference>
<organism evidence="1 2">
    <name type="scientific">Micromonospora echinofusca</name>
    <dbReference type="NCBI Taxonomy" id="47858"/>
    <lineage>
        <taxon>Bacteria</taxon>
        <taxon>Bacillati</taxon>
        <taxon>Actinomycetota</taxon>
        <taxon>Actinomycetes</taxon>
        <taxon>Micromonosporales</taxon>
        <taxon>Micromonosporaceae</taxon>
        <taxon>Micromonospora</taxon>
    </lineage>
</organism>
<sequence length="401" mass="43346">MIQSEASLIDTDPAELADPHALAARLGVRAGTVRLGQTRIAVSSTDPRAVTYLHDLFTPANDIWEHLPDDFSPCSLTAVNLAVSDACFERLVDHYAAQAVRRQAVHLHVAAPGIRYEMADGTWAVVSEPDEIDGTNLVVQSPRGLVFVTTARPYAHLALARHLREFGYRRGESDGWAGLHASCAATPEGNVVVIGRSGAGKSTTALALAAASGCGFVANDRVMVRVEGEQVTACGMPVPIRINGGTMHALGLKDATSWQLTRRQPDFVTSDWQNFCGDSKLNLLPVEWRARTGTALVPSVRLTAIVLPHVTKDSAVLSVRRVGPDEAREVLAEQLMTPDDDVFVEDWLHARTRDRDEIGALAGRTFEALMRLPILVTELGTRNTLVNLSSSIREALGTLRG</sequence>
<dbReference type="EMBL" id="LT607733">
    <property type="protein sequence ID" value="SCG17062.1"/>
    <property type="molecule type" value="Genomic_DNA"/>
</dbReference>
<gene>
    <name evidence="1" type="ORF">GA0070610_3366</name>
</gene>
<protein>
    <recommendedName>
        <fullName evidence="3">HprK-related kinase B</fullName>
    </recommendedName>
</protein>
<keyword evidence="2" id="KW-1185">Reference proteome</keyword>
<dbReference type="AlphaFoldDB" id="A0A1C5GBZ0"/>
<dbReference type="GeneID" id="95803110"/>
<accession>A0A1C5GBZ0</accession>
<dbReference type="Proteomes" id="UP000198251">
    <property type="component" value="Chromosome I"/>
</dbReference>
<dbReference type="SUPFAM" id="SSF52540">
    <property type="entry name" value="P-loop containing nucleoside triphosphate hydrolases"/>
    <property type="match status" value="1"/>
</dbReference>
<dbReference type="InterPro" id="IPR027417">
    <property type="entry name" value="P-loop_NTPase"/>
</dbReference>
<evidence type="ECO:0008006" key="3">
    <source>
        <dbReference type="Google" id="ProtNLM"/>
    </source>
</evidence>
<evidence type="ECO:0000313" key="1">
    <source>
        <dbReference type="EMBL" id="SCG17062.1"/>
    </source>
</evidence>
<name>A0A1C5GBZ0_MICEH</name>
<evidence type="ECO:0000313" key="2">
    <source>
        <dbReference type="Proteomes" id="UP000198251"/>
    </source>
</evidence>